<proteinExistence type="predicted"/>
<evidence type="ECO:0000313" key="3">
    <source>
        <dbReference type="Proteomes" id="UP000669133"/>
    </source>
</evidence>
<comment type="caution">
    <text evidence="2">The sequence shown here is derived from an EMBL/GenBank/DDBJ whole genome shotgun (WGS) entry which is preliminary data.</text>
</comment>
<dbReference type="GeneID" id="93651144"/>
<gene>
    <name evidence="2" type="ORF">I9W82_002515</name>
</gene>
<reference evidence="2 3" key="1">
    <citation type="submission" date="2020-12" db="EMBL/GenBank/DDBJ databases">
        <title>Effect of drift, selection, and recombination on the evolution of hybrid genomes in Candida yeast pathogens.</title>
        <authorList>
            <person name="Mixao V."/>
            <person name="Ksiezopolska E."/>
            <person name="Saus E."/>
            <person name="Boekhout T."/>
            <person name="Gacser A."/>
            <person name="Gabaldon T."/>
        </authorList>
    </citation>
    <scope>NUCLEOTIDE SEQUENCE [LARGE SCALE GENOMIC DNA]</scope>
    <source>
        <strain evidence="2 3">BP57</strain>
    </source>
</reference>
<dbReference type="EMBL" id="JAEOAQ010000002">
    <property type="protein sequence ID" value="KAG5420634.1"/>
    <property type="molecule type" value="Genomic_DNA"/>
</dbReference>
<evidence type="ECO:0000313" key="2">
    <source>
        <dbReference type="EMBL" id="KAG5420634.1"/>
    </source>
</evidence>
<evidence type="ECO:0000256" key="1">
    <source>
        <dbReference type="SAM" id="SignalP"/>
    </source>
</evidence>
<dbReference type="OrthoDB" id="10502460at2759"/>
<organism evidence="2 3">
    <name type="scientific">Candida metapsilosis</name>
    <dbReference type="NCBI Taxonomy" id="273372"/>
    <lineage>
        <taxon>Eukaryota</taxon>
        <taxon>Fungi</taxon>
        <taxon>Dikarya</taxon>
        <taxon>Ascomycota</taxon>
        <taxon>Saccharomycotina</taxon>
        <taxon>Pichiomycetes</taxon>
        <taxon>Debaryomycetaceae</taxon>
        <taxon>Candida/Lodderomyces clade</taxon>
        <taxon>Candida</taxon>
    </lineage>
</organism>
<keyword evidence="1" id="KW-0732">Signal</keyword>
<dbReference type="Proteomes" id="UP000669133">
    <property type="component" value="Unassembled WGS sequence"/>
</dbReference>
<dbReference type="RefSeq" id="XP_067549750.1">
    <property type="nucleotide sequence ID" value="XM_067691379.1"/>
</dbReference>
<dbReference type="AlphaFoldDB" id="A0A8H8DCC3"/>
<sequence length="120" mass="12581">MKFATALITTLIATSIQDAAAHSPQTDSSVSKRLHNEVFGISLDTIFEAEAGLLNGTLSTNSSGYATFLNVLGINSTYASELGFHEGESTEDVFKTFAKLVGARIIGGPTEPTESSAHEG</sequence>
<keyword evidence="3" id="KW-1185">Reference proteome</keyword>
<name>A0A8H8DCC3_9ASCO</name>
<feature type="chain" id="PRO_5034225169" evidence="1">
    <location>
        <begin position="22"/>
        <end position="120"/>
    </location>
</feature>
<feature type="signal peptide" evidence="1">
    <location>
        <begin position="1"/>
        <end position="21"/>
    </location>
</feature>
<protein>
    <submittedName>
        <fullName evidence="2">Uncharacterized protein</fullName>
    </submittedName>
</protein>
<accession>A0A8H8DCC3</accession>